<organism evidence="2 3">
    <name type="scientific">Aspergillus novoparasiticus</name>
    <dbReference type="NCBI Taxonomy" id="986946"/>
    <lineage>
        <taxon>Eukaryota</taxon>
        <taxon>Fungi</taxon>
        <taxon>Dikarya</taxon>
        <taxon>Ascomycota</taxon>
        <taxon>Pezizomycotina</taxon>
        <taxon>Eurotiomycetes</taxon>
        <taxon>Eurotiomycetidae</taxon>
        <taxon>Eurotiales</taxon>
        <taxon>Aspergillaceae</taxon>
        <taxon>Aspergillus</taxon>
        <taxon>Aspergillus subgen. Circumdati</taxon>
    </lineage>
</organism>
<accession>A0A5N6F1V4</accession>
<name>A0A5N6F1V4_9EURO</name>
<dbReference type="EMBL" id="ML733405">
    <property type="protein sequence ID" value="KAB8223469.1"/>
    <property type="molecule type" value="Genomic_DNA"/>
</dbReference>
<dbReference type="Proteomes" id="UP000326799">
    <property type="component" value="Unassembled WGS sequence"/>
</dbReference>
<dbReference type="InterPro" id="IPR046541">
    <property type="entry name" value="DUF6606"/>
</dbReference>
<protein>
    <recommendedName>
        <fullName evidence="1">DUF6606 domain-containing protein</fullName>
    </recommendedName>
</protein>
<evidence type="ECO:0000259" key="1">
    <source>
        <dbReference type="Pfam" id="PF20255"/>
    </source>
</evidence>
<sequence length="546" mass="61570">MAVHSGTLPLAFNHIVLPPKLPGKRETEPQVLEVQNDLLSRVIDAVGQLKEISDAKAVVTWESIEKTLRTLGEVSTEGWVNEASLLGALKELQPGNAIILHVALQNACIIIRHLPDEDENIIFETFETSATAESTLAAKDALEWDFPGSAVSLPLCEFENLVFQKSLAGFLERASCEVLDEFCPKIRKAGVKISETRDTVDPAIISQFLMTLLETNGSRTYPSLLRKRVKDDVCWDNAELPWRRESILAGASLIGPVCQKSIDIVTGAFEARWEYFKRSTRRKIESLPQVAEDKDLRLRLPNSLPYLKAILSCSRQSRGACKVIDPTLLDKNSKKDTTEQFSAMTTRYTSLSDMELTMESVTHEIPNEKGKCEALCMEVSRQFEGYMSAVGDAYENDPEQMGVFILCVFELWTQMDKCARVVCPLLADYHPWLIPELLDVLLSRRCHMERLQKVQDYIHERCTKAKVDMTIFSDPCQGGFTDHYFNLKEAENLQKLQQMIETASTVARACKEAELVLINAQYKDLTEKLAATYCNQRRLPDGNHDI</sequence>
<feature type="domain" description="DUF6606" evidence="1">
    <location>
        <begin position="12"/>
        <end position="247"/>
    </location>
</feature>
<reference evidence="2 3" key="1">
    <citation type="submission" date="2019-04" db="EMBL/GenBank/DDBJ databases">
        <title>Fungal friends and foes A comparative genomics study of 23 Aspergillus species from section Flavi.</title>
        <authorList>
            <consortium name="DOE Joint Genome Institute"/>
            <person name="Kjaerbolling I."/>
            <person name="Vesth T.C."/>
            <person name="Frisvad J.C."/>
            <person name="Nybo J.L."/>
            <person name="Theobald S."/>
            <person name="Kildgaard S."/>
            <person name="Petersen T.I."/>
            <person name="Kuo A."/>
            <person name="Sato A."/>
            <person name="Lyhne E.K."/>
            <person name="Kogle M.E."/>
            <person name="Wiebenga A."/>
            <person name="Kun R.S."/>
            <person name="Lubbers R.J."/>
            <person name="Makela M.R."/>
            <person name="Barry K."/>
            <person name="Chovatia M."/>
            <person name="Clum A."/>
            <person name="Daum C."/>
            <person name="Haridas S."/>
            <person name="He G."/>
            <person name="LaButti K."/>
            <person name="Lipzen A."/>
            <person name="Mondo S."/>
            <person name="Pangilinan J."/>
            <person name="Riley R."/>
            <person name="Salamov A."/>
            <person name="Simmons B.A."/>
            <person name="Magnuson J.K."/>
            <person name="Henrissat B."/>
            <person name="Mortensen U.H."/>
            <person name="Larsen T.O."/>
            <person name="De vries R.P."/>
            <person name="Grigoriev I.V."/>
            <person name="Machida M."/>
            <person name="Baker S.E."/>
            <person name="Andersen M.R."/>
        </authorList>
    </citation>
    <scope>NUCLEOTIDE SEQUENCE [LARGE SCALE GENOMIC DNA]</scope>
    <source>
        <strain evidence="2 3">CBS 126849</strain>
    </source>
</reference>
<gene>
    <name evidence="2" type="ORF">BDV33DRAFT_200446</name>
</gene>
<dbReference type="Pfam" id="PF20255">
    <property type="entry name" value="DUF6606"/>
    <property type="match status" value="1"/>
</dbReference>
<proteinExistence type="predicted"/>
<evidence type="ECO:0000313" key="3">
    <source>
        <dbReference type="Proteomes" id="UP000326799"/>
    </source>
</evidence>
<evidence type="ECO:0000313" key="2">
    <source>
        <dbReference type="EMBL" id="KAB8223469.1"/>
    </source>
</evidence>
<dbReference type="AlphaFoldDB" id="A0A5N6F1V4"/>
<keyword evidence="3" id="KW-1185">Reference proteome</keyword>